<protein>
    <recommendedName>
        <fullName evidence="5">DUF3732 domain-containing protein</fullName>
    </recommendedName>
</protein>
<accession>R2Q7D1</accession>
<name>R2Q7D1_9ENTE</name>
<dbReference type="STRING" id="155618.RV06_GL000564"/>
<comment type="caution">
    <text evidence="1">The sequence shown here is derived from an EMBL/GenBank/DDBJ whole genome shotgun (WGS) entry which is preliminary data.</text>
</comment>
<reference evidence="1 3" key="1">
    <citation type="submission" date="2013-02" db="EMBL/GenBank/DDBJ databases">
        <title>The Genome Sequence of Enterococcus haemoperoxidus BAA-382.</title>
        <authorList>
            <consortium name="The Broad Institute Genome Sequencing Platform"/>
            <consortium name="The Broad Institute Genome Sequencing Center for Infectious Disease"/>
            <person name="Earl A.M."/>
            <person name="Gilmore M.S."/>
            <person name="Lebreton F."/>
            <person name="Walker B."/>
            <person name="Young S.K."/>
            <person name="Zeng Q."/>
            <person name="Gargeya S."/>
            <person name="Fitzgerald M."/>
            <person name="Haas B."/>
            <person name="Abouelleil A."/>
            <person name="Alvarado L."/>
            <person name="Arachchi H.M."/>
            <person name="Berlin A.M."/>
            <person name="Chapman S.B."/>
            <person name="Dewar J."/>
            <person name="Goldberg J."/>
            <person name="Griggs A."/>
            <person name="Gujja S."/>
            <person name="Hansen M."/>
            <person name="Howarth C."/>
            <person name="Imamovic A."/>
            <person name="Larimer J."/>
            <person name="McCowan C."/>
            <person name="Murphy C."/>
            <person name="Neiman D."/>
            <person name="Pearson M."/>
            <person name="Priest M."/>
            <person name="Roberts A."/>
            <person name="Saif S."/>
            <person name="Shea T."/>
            <person name="Sisk P."/>
            <person name="Sykes S."/>
            <person name="Wortman J."/>
            <person name="Nusbaum C."/>
            <person name="Birren B."/>
        </authorList>
    </citation>
    <scope>NUCLEOTIDE SEQUENCE [LARGE SCALE GENOMIC DNA]</scope>
    <source>
        <strain evidence="1 3">ATCC BAA-382</strain>
    </source>
</reference>
<proteinExistence type="predicted"/>
<gene>
    <name evidence="2" type="ORF">I583_00765</name>
    <name evidence="1" type="ORF">UAW_03082</name>
</gene>
<dbReference type="InterPro" id="IPR022205">
    <property type="entry name" value="DUF3732"/>
</dbReference>
<dbReference type="EMBL" id="ASVY01000002">
    <property type="protein sequence ID" value="EOT61783.1"/>
    <property type="molecule type" value="Genomic_DNA"/>
</dbReference>
<sequence>MNKVTAVVDKTDCLVQLQQHGSGSNWVGVHLIAYFALQKYFTQSKRLVTRFLFMDQPSQVYFPSKTEGKDTDREMFTKMYDFMYNKVNSLSSQIQVIVVDHAKLYDTHNFKASFIEDGHTDLKLISIDWYE</sequence>
<evidence type="ECO:0000313" key="2">
    <source>
        <dbReference type="EMBL" id="EOT61783.1"/>
    </source>
</evidence>
<evidence type="ECO:0000313" key="3">
    <source>
        <dbReference type="Proteomes" id="UP000013858"/>
    </source>
</evidence>
<dbReference type="Proteomes" id="UP000014197">
    <property type="component" value="Unassembled WGS sequence"/>
</dbReference>
<dbReference type="eggNOG" id="COG1196">
    <property type="taxonomic scope" value="Bacteria"/>
</dbReference>
<dbReference type="Pfam" id="PF12532">
    <property type="entry name" value="DUF3732"/>
    <property type="match status" value="1"/>
</dbReference>
<dbReference type="EMBL" id="AJAR01000030">
    <property type="protein sequence ID" value="EOH92417.1"/>
    <property type="molecule type" value="Genomic_DNA"/>
</dbReference>
<reference evidence="2 4" key="2">
    <citation type="submission" date="2013-03" db="EMBL/GenBank/DDBJ databases">
        <title>The Genome Sequence of Enterococcus haemoperoxidus BAA-382 (PacBio/Illumina hybrid assembly).</title>
        <authorList>
            <consortium name="The Broad Institute Genomics Platform"/>
            <consortium name="The Broad Institute Genome Sequencing Center for Infectious Disease"/>
            <person name="Earl A."/>
            <person name="Russ C."/>
            <person name="Gilmore M."/>
            <person name="Surin D."/>
            <person name="Walker B."/>
            <person name="Young S."/>
            <person name="Zeng Q."/>
            <person name="Gargeya S."/>
            <person name="Fitzgerald M."/>
            <person name="Haas B."/>
            <person name="Abouelleil A."/>
            <person name="Allen A.W."/>
            <person name="Alvarado L."/>
            <person name="Arachchi H.M."/>
            <person name="Berlin A.M."/>
            <person name="Chapman S.B."/>
            <person name="Gainer-Dewar J."/>
            <person name="Goldberg J."/>
            <person name="Griggs A."/>
            <person name="Gujja S."/>
            <person name="Hansen M."/>
            <person name="Howarth C."/>
            <person name="Imamovic A."/>
            <person name="Ireland A."/>
            <person name="Larimer J."/>
            <person name="McCowan C."/>
            <person name="Murphy C."/>
            <person name="Pearson M."/>
            <person name="Poon T.W."/>
            <person name="Priest M."/>
            <person name="Roberts A."/>
            <person name="Saif S."/>
            <person name="Shea T."/>
            <person name="Sisk P."/>
            <person name="Sykes S."/>
            <person name="Wortman J."/>
            <person name="Nusbaum C."/>
            <person name="Birren B."/>
        </authorList>
    </citation>
    <scope>NUCLEOTIDE SEQUENCE [LARGE SCALE GENOMIC DNA]</scope>
    <source>
        <strain evidence="2 4">ATCC BAA-382</strain>
    </source>
</reference>
<dbReference type="Proteomes" id="UP000013858">
    <property type="component" value="Unassembled WGS sequence"/>
</dbReference>
<dbReference type="OrthoDB" id="103556at2"/>
<keyword evidence="4" id="KW-1185">Reference proteome</keyword>
<organism evidence="1 3">
    <name type="scientific">Enterococcus haemoperoxidus ATCC BAA-382</name>
    <dbReference type="NCBI Taxonomy" id="1158608"/>
    <lineage>
        <taxon>Bacteria</taxon>
        <taxon>Bacillati</taxon>
        <taxon>Bacillota</taxon>
        <taxon>Bacilli</taxon>
        <taxon>Lactobacillales</taxon>
        <taxon>Enterococcaceae</taxon>
        <taxon>Enterococcus</taxon>
    </lineage>
</organism>
<dbReference type="AlphaFoldDB" id="R2Q7D1"/>
<evidence type="ECO:0000313" key="1">
    <source>
        <dbReference type="EMBL" id="EOH92417.1"/>
    </source>
</evidence>
<evidence type="ECO:0008006" key="5">
    <source>
        <dbReference type="Google" id="ProtNLM"/>
    </source>
</evidence>
<evidence type="ECO:0000313" key="4">
    <source>
        <dbReference type="Proteomes" id="UP000014197"/>
    </source>
</evidence>